<feature type="region of interest" description="Disordered" evidence="5">
    <location>
        <begin position="448"/>
        <end position="496"/>
    </location>
</feature>
<comment type="caution">
    <text evidence="7">The sequence shown here is derived from an EMBL/GenBank/DDBJ whole genome shotgun (WGS) entry which is preliminary data.</text>
</comment>
<evidence type="ECO:0000313" key="8">
    <source>
        <dbReference type="Proteomes" id="UP000679992"/>
    </source>
</evidence>
<keyword evidence="8" id="KW-1185">Reference proteome</keyword>
<dbReference type="PROSITE" id="PS51257">
    <property type="entry name" value="PROKAR_LIPOPROTEIN"/>
    <property type="match status" value="1"/>
</dbReference>
<evidence type="ECO:0000256" key="4">
    <source>
        <dbReference type="ARBA" id="ARBA00022729"/>
    </source>
</evidence>
<dbReference type="Gene3D" id="3.40.190.10">
    <property type="entry name" value="Periplasmic binding protein-like II"/>
    <property type="match status" value="1"/>
</dbReference>
<dbReference type="Proteomes" id="UP000679992">
    <property type="component" value="Unassembled WGS sequence"/>
</dbReference>
<dbReference type="PANTHER" id="PTHR43649">
    <property type="entry name" value="ARABINOSE-BINDING PROTEIN-RELATED"/>
    <property type="match status" value="1"/>
</dbReference>
<feature type="compositionally biased region" description="Basic and acidic residues" evidence="5">
    <location>
        <begin position="454"/>
        <end position="471"/>
    </location>
</feature>
<evidence type="ECO:0000256" key="1">
    <source>
        <dbReference type="ARBA" id="ARBA00004196"/>
    </source>
</evidence>
<sequence length="496" mass="55312">MLKSKLVRKLTLTAMASLMVIAAGCSTGPAKESETQRSLKVMFYDESYFFQQYGDLFAMKYPNTEIEVISTQSIYSGNNGEVMDYNKAVRDFIDKEQPDVVMVGTDNYDKLANDGKLMELDTLIERDKYDTETIYPALLEILKEKGGGKLYGLSPTFGGSAVFYNADLFKKHGVELPHDGMSWQDILDLARRFPTDGDDKTRIYGYGTNYGMSLSMLAQNISSAEGLTAVNPGTKKVTLNTDSWKRVYKLALDAIDSKTVYNPKDGGFMGGSMEEYYQSQLFLMGRMAITTGDPYILQNLKEVKSSLKDYKPFELGMVSGPVDPADPETTRSVYLYDVFGIRAGSPNADAAWDFIKFINGEDFAKIKSRTMNNGLLSRMGYNKEFDGHSLDVFYKLKPKVSADMYSRTDEIPVEFYSQFQQIQDRELAFVQEKKKSLDEALKTMEQESQVALDKAIKDKEANAGKEGKAEEGSGDAATSDAGSVNVTETETETVTE</sequence>
<feature type="signal peptide" evidence="6">
    <location>
        <begin position="1"/>
        <end position="22"/>
    </location>
</feature>
<evidence type="ECO:0000256" key="6">
    <source>
        <dbReference type="SAM" id="SignalP"/>
    </source>
</evidence>
<proteinExistence type="inferred from homology"/>
<dbReference type="EMBL" id="BOSL01000025">
    <property type="protein sequence ID" value="GIP55854.1"/>
    <property type="molecule type" value="Genomic_DNA"/>
</dbReference>
<dbReference type="RefSeq" id="WP_213656614.1">
    <property type="nucleotide sequence ID" value="NZ_BOSL01000025.1"/>
</dbReference>
<dbReference type="SUPFAM" id="SSF53850">
    <property type="entry name" value="Periplasmic binding protein-like II"/>
    <property type="match status" value="1"/>
</dbReference>
<evidence type="ECO:0000313" key="7">
    <source>
        <dbReference type="EMBL" id="GIP55854.1"/>
    </source>
</evidence>
<gene>
    <name evidence="7" type="ORF">J42TS3_48890</name>
</gene>
<feature type="chain" id="PRO_5045198472" description="ABC transporter substrate-binding protein" evidence="6">
    <location>
        <begin position="23"/>
        <end position="496"/>
    </location>
</feature>
<evidence type="ECO:0000256" key="2">
    <source>
        <dbReference type="ARBA" id="ARBA00008520"/>
    </source>
</evidence>
<evidence type="ECO:0008006" key="9">
    <source>
        <dbReference type="Google" id="ProtNLM"/>
    </source>
</evidence>
<name>A0ABQ4MIT8_9BACL</name>
<dbReference type="PANTHER" id="PTHR43649:SF31">
    <property type="entry name" value="SN-GLYCEROL-3-PHOSPHATE-BINDING PERIPLASMIC PROTEIN UGPB"/>
    <property type="match status" value="1"/>
</dbReference>
<comment type="similarity">
    <text evidence="2">Belongs to the bacterial solute-binding protein 1 family.</text>
</comment>
<keyword evidence="3" id="KW-0813">Transport</keyword>
<comment type="subcellular location">
    <subcellularLocation>
        <location evidence="1">Cell envelope</location>
    </subcellularLocation>
</comment>
<protein>
    <recommendedName>
        <fullName evidence="9">ABC transporter substrate-binding protein</fullName>
    </recommendedName>
</protein>
<dbReference type="InterPro" id="IPR006059">
    <property type="entry name" value="SBP"/>
</dbReference>
<organism evidence="7 8">
    <name type="scientific">Paenibacillus vini</name>
    <dbReference type="NCBI Taxonomy" id="1476024"/>
    <lineage>
        <taxon>Bacteria</taxon>
        <taxon>Bacillati</taxon>
        <taxon>Bacillota</taxon>
        <taxon>Bacilli</taxon>
        <taxon>Bacillales</taxon>
        <taxon>Paenibacillaceae</taxon>
        <taxon>Paenibacillus</taxon>
    </lineage>
</organism>
<evidence type="ECO:0000256" key="3">
    <source>
        <dbReference type="ARBA" id="ARBA00022448"/>
    </source>
</evidence>
<accession>A0ABQ4MIT8</accession>
<keyword evidence="4 6" id="KW-0732">Signal</keyword>
<evidence type="ECO:0000256" key="5">
    <source>
        <dbReference type="SAM" id="MobiDB-lite"/>
    </source>
</evidence>
<reference evidence="7 8" key="1">
    <citation type="submission" date="2021-03" db="EMBL/GenBank/DDBJ databases">
        <title>Antimicrobial resistance genes in bacteria isolated from Japanese honey, and their potential for conferring macrolide and lincosamide resistance in the American foulbrood pathogen Paenibacillus larvae.</title>
        <authorList>
            <person name="Okamoto M."/>
            <person name="Kumagai M."/>
            <person name="Kanamori H."/>
            <person name="Takamatsu D."/>
        </authorList>
    </citation>
    <scope>NUCLEOTIDE SEQUENCE [LARGE SCALE GENOMIC DNA]</scope>
    <source>
        <strain evidence="7 8">J42TS3</strain>
    </source>
</reference>
<dbReference type="Pfam" id="PF01547">
    <property type="entry name" value="SBP_bac_1"/>
    <property type="match status" value="1"/>
</dbReference>
<dbReference type="InterPro" id="IPR050490">
    <property type="entry name" value="Bact_solute-bd_prot1"/>
</dbReference>